<name>A0A915DFA2_9BILA</name>
<feature type="region of interest" description="Disordered" evidence="1">
    <location>
        <begin position="52"/>
        <end position="87"/>
    </location>
</feature>
<dbReference type="Proteomes" id="UP000887574">
    <property type="component" value="Unplaced"/>
</dbReference>
<evidence type="ECO:0000313" key="3">
    <source>
        <dbReference type="WBParaSite" id="jg18952"/>
    </source>
</evidence>
<reference evidence="3" key="1">
    <citation type="submission" date="2022-11" db="UniProtKB">
        <authorList>
            <consortium name="WormBaseParasite"/>
        </authorList>
    </citation>
    <scope>IDENTIFICATION</scope>
</reference>
<sequence length="179" mass="19852">MTGRVNGMDQTMRFCCSCRRWRDELKTTTALDSGTGGDAGVELWRGLPQAGQAWTTTTDDHHTSSQQHPIRHNETGGEAGMTTGAELGTGDRLLEPWLHRWTLRRIAAAFHWRHQLGRQGFNAGAGIMLSGLGSTNHQLGMIALAFRVIVRTGGSVSLLCWTYMPTRHLLLSWHHHLTA</sequence>
<dbReference type="AlphaFoldDB" id="A0A915DFA2"/>
<accession>A0A915DFA2</accession>
<organism evidence="2 3">
    <name type="scientific">Ditylenchus dipsaci</name>
    <dbReference type="NCBI Taxonomy" id="166011"/>
    <lineage>
        <taxon>Eukaryota</taxon>
        <taxon>Metazoa</taxon>
        <taxon>Ecdysozoa</taxon>
        <taxon>Nematoda</taxon>
        <taxon>Chromadorea</taxon>
        <taxon>Rhabditida</taxon>
        <taxon>Tylenchina</taxon>
        <taxon>Tylenchomorpha</taxon>
        <taxon>Sphaerularioidea</taxon>
        <taxon>Anguinidae</taxon>
        <taxon>Anguininae</taxon>
        <taxon>Ditylenchus</taxon>
    </lineage>
</organism>
<keyword evidence="2" id="KW-1185">Reference proteome</keyword>
<evidence type="ECO:0000256" key="1">
    <source>
        <dbReference type="SAM" id="MobiDB-lite"/>
    </source>
</evidence>
<protein>
    <submittedName>
        <fullName evidence="3">Uncharacterized protein</fullName>
    </submittedName>
</protein>
<evidence type="ECO:0000313" key="2">
    <source>
        <dbReference type="Proteomes" id="UP000887574"/>
    </source>
</evidence>
<dbReference type="WBParaSite" id="jg18952">
    <property type="protein sequence ID" value="jg18952"/>
    <property type="gene ID" value="jg18952"/>
</dbReference>
<proteinExistence type="predicted"/>